<evidence type="ECO:0000256" key="1">
    <source>
        <dbReference type="ARBA" id="ARBA00006817"/>
    </source>
</evidence>
<sequence length="154" mass="16663">MDGERVDRGERRMAAPADVVHRALLDPRSLERWLPPEGMTGRVECFDPRPGGGYRMTLTYRDPGPGKTDAGTDVVEVGFVDLVPEERVVQRVVFESDDPAFAGTMTMTWRLASDGDTTLVTVTAEDVPPGITPQDHAAGLASSLAQLAVFVEHG</sequence>
<keyword evidence="4" id="KW-1185">Reference proteome</keyword>
<evidence type="ECO:0000259" key="2">
    <source>
        <dbReference type="Pfam" id="PF08327"/>
    </source>
</evidence>
<dbReference type="Gene3D" id="3.30.530.20">
    <property type="match status" value="1"/>
</dbReference>
<comment type="similarity">
    <text evidence="1">Belongs to the AHA1 family.</text>
</comment>
<dbReference type="InterPro" id="IPR013538">
    <property type="entry name" value="ASHA1/2-like_C"/>
</dbReference>
<feature type="domain" description="Activator of Hsp90 ATPase homologue 1/2-like C-terminal" evidence="2">
    <location>
        <begin position="15"/>
        <end position="151"/>
    </location>
</feature>
<proteinExistence type="inferred from homology"/>
<dbReference type="SUPFAM" id="SSF55961">
    <property type="entry name" value="Bet v1-like"/>
    <property type="match status" value="1"/>
</dbReference>
<dbReference type="InterPro" id="IPR023393">
    <property type="entry name" value="START-like_dom_sf"/>
</dbReference>
<dbReference type="Proteomes" id="UP001183390">
    <property type="component" value="Unassembled WGS sequence"/>
</dbReference>
<evidence type="ECO:0000313" key="3">
    <source>
        <dbReference type="EMBL" id="MDT0329364.1"/>
    </source>
</evidence>
<dbReference type="Pfam" id="PF08327">
    <property type="entry name" value="AHSA1"/>
    <property type="match status" value="1"/>
</dbReference>
<dbReference type="EMBL" id="JAVREP010000007">
    <property type="protein sequence ID" value="MDT0329364.1"/>
    <property type="molecule type" value="Genomic_DNA"/>
</dbReference>
<evidence type="ECO:0000313" key="4">
    <source>
        <dbReference type="Proteomes" id="UP001183390"/>
    </source>
</evidence>
<dbReference type="RefSeq" id="WP_311512011.1">
    <property type="nucleotide sequence ID" value="NZ_JAVREP010000007.1"/>
</dbReference>
<protein>
    <submittedName>
        <fullName evidence="3">SRPBCC family protein</fullName>
    </submittedName>
</protein>
<name>A0ABU2M9S7_9ACTN</name>
<accession>A0ABU2M9S7</accession>
<gene>
    <name evidence="3" type="ORF">RM479_13165</name>
</gene>
<comment type="caution">
    <text evidence="3">The sequence shown here is derived from an EMBL/GenBank/DDBJ whole genome shotgun (WGS) entry which is preliminary data.</text>
</comment>
<reference evidence="4" key="1">
    <citation type="submission" date="2023-07" db="EMBL/GenBank/DDBJ databases">
        <title>30 novel species of actinomycetes from the DSMZ collection.</title>
        <authorList>
            <person name="Nouioui I."/>
        </authorList>
    </citation>
    <scope>NUCLEOTIDE SEQUENCE [LARGE SCALE GENOMIC DNA]</scope>
    <source>
        <strain evidence="4">DSM 44743</strain>
    </source>
</reference>
<organism evidence="3 4">
    <name type="scientific">Nocardiopsis lambiniae</name>
    <dbReference type="NCBI Taxonomy" id="3075539"/>
    <lineage>
        <taxon>Bacteria</taxon>
        <taxon>Bacillati</taxon>
        <taxon>Actinomycetota</taxon>
        <taxon>Actinomycetes</taxon>
        <taxon>Streptosporangiales</taxon>
        <taxon>Nocardiopsidaceae</taxon>
        <taxon>Nocardiopsis</taxon>
    </lineage>
</organism>
<dbReference type="CDD" id="cd08895">
    <property type="entry name" value="SRPBCC_CalC_Aha1-like_2"/>
    <property type="match status" value="1"/>
</dbReference>